<organism evidence="1 2">
    <name type="scientific">Planctomyces bekefii</name>
    <dbReference type="NCBI Taxonomy" id="1653850"/>
    <lineage>
        <taxon>Bacteria</taxon>
        <taxon>Pseudomonadati</taxon>
        <taxon>Planctomycetota</taxon>
        <taxon>Planctomycetia</taxon>
        <taxon>Planctomycetales</taxon>
        <taxon>Planctomycetaceae</taxon>
        <taxon>Planctomyces</taxon>
    </lineage>
</organism>
<sequence length="369" mass="41812">MASQWIANMRYLTLAQHALNAWSIEQTEDQHRMQQIVHKARERALLYDDLISASHLVDGMVVGRKTSGEMIDECDSLLFSSLRFAALKKLGFEDRAVSAWQAIVDSRQDGRWRRHPRCEDPDISRDMLFGVLIALSQKPQNYQQHLHEIVDTIERSGGYFSSGPVYVSYITPALARLLRRMVEAESGMRQDLPFLLKQGFSTDELTLYSIGGGFEAHLAALNAWLEMEISAPEAAGNQGSSPYPKSGALSRFLSVGSPQSFDELRIPWNTLQLNRIDKNNLFFRYLRLRSANALTPGVATRLLQELLDSPLFPEQRLPQNCDRKADYVWQRAPGESRLRSKACTEEFSGTDFLWMTGLLVAAIEKDADR</sequence>
<reference evidence="1 2" key="1">
    <citation type="submission" date="2019-08" db="EMBL/GenBank/DDBJ databases">
        <title>100 year-old enigma solved: identification of Planctomyces bekefii, the type genus and species of the phylum Planctomycetes.</title>
        <authorList>
            <person name="Svetlana D.N."/>
            <person name="Overmann J."/>
        </authorList>
    </citation>
    <scope>NUCLEOTIDE SEQUENCE [LARGE SCALE GENOMIC DNA]</scope>
    <source>
        <strain evidence="1">Phe10_nw2017</strain>
    </source>
</reference>
<reference evidence="1 2" key="2">
    <citation type="submission" date="2019-08" db="EMBL/GenBank/DDBJ databases">
        <authorList>
            <person name="Henke P."/>
        </authorList>
    </citation>
    <scope>NUCLEOTIDE SEQUENCE [LARGE SCALE GENOMIC DNA]</scope>
    <source>
        <strain evidence="1">Phe10_nw2017</strain>
    </source>
</reference>
<name>A0A5C6M9P5_9PLAN</name>
<evidence type="ECO:0000313" key="1">
    <source>
        <dbReference type="EMBL" id="TWW11508.1"/>
    </source>
</evidence>
<keyword evidence="2" id="KW-1185">Reference proteome</keyword>
<evidence type="ECO:0000313" key="2">
    <source>
        <dbReference type="Proteomes" id="UP000321083"/>
    </source>
</evidence>
<proteinExistence type="predicted"/>
<gene>
    <name evidence="1" type="ORF">E3A20_04810</name>
</gene>
<accession>A0A5C6M9P5</accession>
<dbReference type="AlphaFoldDB" id="A0A5C6M9P5"/>
<dbReference type="Proteomes" id="UP000321083">
    <property type="component" value="Unassembled WGS sequence"/>
</dbReference>
<dbReference type="EMBL" id="SRHE01000058">
    <property type="protein sequence ID" value="TWW11508.1"/>
    <property type="molecule type" value="Genomic_DNA"/>
</dbReference>
<comment type="caution">
    <text evidence="1">The sequence shown here is derived from an EMBL/GenBank/DDBJ whole genome shotgun (WGS) entry which is preliminary data.</text>
</comment>
<protein>
    <submittedName>
        <fullName evidence="1">Uncharacterized protein</fullName>
    </submittedName>
</protein>